<protein>
    <submittedName>
        <fullName evidence="1">Uncharacterized protein</fullName>
    </submittedName>
</protein>
<evidence type="ECO:0000313" key="2">
    <source>
        <dbReference type="Proteomes" id="UP000236291"/>
    </source>
</evidence>
<accession>A0A2K3KAF9</accession>
<dbReference type="EMBL" id="ASHM01089861">
    <property type="protein sequence ID" value="PNX63252.1"/>
    <property type="molecule type" value="Genomic_DNA"/>
</dbReference>
<dbReference type="AlphaFoldDB" id="A0A2K3KAF9"/>
<gene>
    <name evidence="1" type="ORF">L195_g053411</name>
</gene>
<comment type="caution">
    <text evidence="1">The sequence shown here is derived from an EMBL/GenBank/DDBJ whole genome shotgun (WGS) entry which is preliminary data.</text>
</comment>
<dbReference type="Proteomes" id="UP000236291">
    <property type="component" value="Unassembled WGS sequence"/>
</dbReference>
<reference evidence="1 2" key="1">
    <citation type="journal article" date="2014" name="Am. J. Bot.">
        <title>Genome assembly and annotation for red clover (Trifolium pratense; Fabaceae).</title>
        <authorList>
            <person name="Istvanek J."/>
            <person name="Jaros M."/>
            <person name="Krenek A."/>
            <person name="Repkova J."/>
        </authorList>
    </citation>
    <scope>NUCLEOTIDE SEQUENCE [LARGE SCALE GENOMIC DNA]</scope>
    <source>
        <strain evidence="2">cv. Tatra</strain>
        <tissue evidence="1">Young leaves</tissue>
    </source>
</reference>
<name>A0A2K3KAF9_TRIPR</name>
<proteinExistence type="predicted"/>
<organism evidence="1 2">
    <name type="scientific">Trifolium pratense</name>
    <name type="common">Red clover</name>
    <dbReference type="NCBI Taxonomy" id="57577"/>
    <lineage>
        <taxon>Eukaryota</taxon>
        <taxon>Viridiplantae</taxon>
        <taxon>Streptophyta</taxon>
        <taxon>Embryophyta</taxon>
        <taxon>Tracheophyta</taxon>
        <taxon>Spermatophyta</taxon>
        <taxon>Magnoliopsida</taxon>
        <taxon>eudicotyledons</taxon>
        <taxon>Gunneridae</taxon>
        <taxon>Pentapetalae</taxon>
        <taxon>rosids</taxon>
        <taxon>fabids</taxon>
        <taxon>Fabales</taxon>
        <taxon>Fabaceae</taxon>
        <taxon>Papilionoideae</taxon>
        <taxon>50 kb inversion clade</taxon>
        <taxon>NPAAA clade</taxon>
        <taxon>Hologalegina</taxon>
        <taxon>IRL clade</taxon>
        <taxon>Trifolieae</taxon>
        <taxon>Trifolium</taxon>
    </lineage>
</organism>
<reference evidence="1 2" key="2">
    <citation type="journal article" date="2017" name="Front. Plant Sci.">
        <title>Gene Classification and Mining of Molecular Markers Useful in Red Clover (Trifolium pratense) Breeding.</title>
        <authorList>
            <person name="Istvanek J."/>
            <person name="Dluhosova J."/>
            <person name="Dluhos P."/>
            <person name="Patkova L."/>
            <person name="Nedelnik J."/>
            <person name="Repkova J."/>
        </authorList>
    </citation>
    <scope>NUCLEOTIDE SEQUENCE [LARGE SCALE GENOMIC DNA]</scope>
    <source>
        <strain evidence="2">cv. Tatra</strain>
        <tissue evidence="1">Young leaves</tissue>
    </source>
</reference>
<evidence type="ECO:0000313" key="1">
    <source>
        <dbReference type="EMBL" id="PNX63252.1"/>
    </source>
</evidence>
<sequence length="48" mass="5378">MNRRTGTVNPRSFCQSVKVLAVRKPVEERLIASLRSDAAFRSVSLSIM</sequence>